<feature type="transmembrane region" description="Helical" evidence="1">
    <location>
        <begin position="282"/>
        <end position="307"/>
    </location>
</feature>
<feature type="domain" description="DUF418" evidence="2">
    <location>
        <begin position="232"/>
        <end position="392"/>
    </location>
</feature>
<dbReference type="RefSeq" id="WP_186871046.1">
    <property type="nucleotide sequence ID" value="NZ_JACOOL010000014.1"/>
</dbReference>
<evidence type="ECO:0000313" key="3">
    <source>
        <dbReference type="EMBL" id="MBC5638338.1"/>
    </source>
</evidence>
<feature type="transmembrane region" description="Helical" evidence="1">
    <location>
        <begin position="144"/>
        <end position="165"/>
    </location>
</feature>
<feature type="transmembrane region" description="Helical" evidence="1">
    <location>
        <begin position="122"/>
        <end position="137"/>
    </location>
</feature>
<feature type="transmembrane region" description="Helical" evidence="1">
    <location>
        <begin position="353"/>
        <end position="374"/>
    </location>
</feature>
<dbReference type="PANTHER" id="PTHR30590">
    <property type="entry name" value="INNER MEMBRANE PROTEIN"/>
    <property type="match status" value="1"/>
</dbReference>
<proteinExistence type="predicted"/>
<dbReference type="AlphaFoldDB" id="A0A923L8C0"/>
<feature type="transmembrane region" description="Helical" evidence="1">
    <location>
        <begin position="253"/>
        <end position="276"/>
    </location>
</feature>
<feature type="transmembrane region" description="Helical" evidence="1">
    <location>
        <begin position="327"/>
        <end position="347"/>
    </location>
</feature>
<comment type="caution">
    <text evidence="3">The sequence shown here is derived from an EMBL/GenBank/DDBJ whole genome shotgun (WGS) entry which is preliminary data.</text>
</comment>
<evidence type="ECO:0000259" key="2">
    <source>
        <dbReference type="Pfam" id="PF04235"/>
    </source>
</evidence>
<feature type="transmembrane region" description="Helical" evidence="1">
    <location>
        <begin position="98"/>
        <end position="116"/>
    </location>
</feature>
<organism evidence="3 4">
    <name type="scientific">Ornithinibacillus hominis</name>
    <dbReference type="NCBI Taxonomy" id="2763055"/>
    <lineage>
        <taxon>Bacteria</taxon>
        <taxon>Bacillati</taxon>
        <taxon>Bacillota</taxon>
        <taxon>Bacilli</taxon>
        <taxon>Bacillales</taxon>
        <taxon>Bacillaceae</taxon>
        <taxon>Ornithinibacillus</taxon>
    </lineage>
</organism>
<dbReference type="InterPro" id="IPR007349">
    <property type="entry name" value="DUF418"/>
</dbReference>
<dbReference type="EMBL" id="JACOOL010000014">
    <property type="protein sequence ID" value="MBC5638338.1"/>
    <property type="molecule type" value="Genomic_DNA"/>
</dbReference>
<dbReference type="Proteomes" id="UP000637359">
    <property type="component" value="Unassembled WGS sequence"/>
</dbReference>
<keyword evidence="4" id="KW-1185">Reference proteome</keyword>
<evidence type="ECO:0000256" key="1">
    <source>
        <dbReference type="SAM" id="Phobius"/>
    </source>
</evidence>
<dbReference type="PANTHER" id="PTHR30590:SF3">
    <property type="entry name" value="HYPOTHETICAL MEMBRANE SPANNING PROTEIN"/>
    <property type="match status" value="1"/>
</dbReference>
<name>A0A923L8C0_9BACI</name>
<accession>A0A923L8C0</accession>
<gene>
    <name evidence="3" type="ORF">H8S33_16275</name>
</gene>
<feature type="transmembrane region" description="Helical" evidence="1">
    <location>
        <begin position="60"/>
        <end position="86"/>
    </location>
</feature>
<reference evidence="3" key="1">
    <citation type="submission" date="2020-08" db="EMBL/GenBank/DDBJ databases">
        <title>Genome public.</title>
        <authorList>
            <person name="Liu C."/>
            <person name="Sun Q."/>
        </authorList>
    </citation>
    <scope>NUCLEOTIDE SEQUENCE</scope>
    <source>
        <strain evidence="3">BX22</strain>
    </source>
</reference>
<dbReference type="InterPro" id="IPR052529">
    <property type="entry name" value="Bact_Transport_Assoc"/>
</dbReference>
<evidence type="ECO:0000313" key="4">
    <source>
        <dbReference type="Proteomes" id="UP000637359"/>
    </source>
</evidence>
<keyword evidence="1" id="KW-1133">Transmembrane helix</keyword>
<sequence length="406" mass="46349">MENSPISSKERIVTIDIIRGFALFGIFLVNMPSFHSAIFMKSMYGVEPVYTGLDYWLDVFFTLFIDMKFFTIFSFLFGLGFYIFISRAEGKGLAATSLYTRRMLALLLFGLIHLIALWYGDILHTYALAGFFLLFFYKRKIKTMLIWAGSLLLVYNAFNSLTLLIPSTFLEEVQESSAVVERAVSNYTEVYQNAGYLELVNFRLGTELPMILFNLILAMLPVLAMFLIGLAAGKAGVFQYVTKYLKLLKQIRLVTFLISIPLTAILALFTLGIVDWGIKQDYVIYVLTSVGSIPLCLFYISALTLLLQHEKWQQRLRALRFTGQMALTNYLFQTIFSVVIFVGFGWYGNVSLGIGTLICLGIFAGQMMISTLWLKKFRFGPFEWLWRTITYCRIQPIAKDVNSKSP</sequence>
<protein>
    <submittedName>
        <fullName evidence="3">DUF418 domain-containing protein</fullName>
    </submittedName>
</protein>
<feature type="transmembrane region" description="Helical" evidence="1">
    <location>
        <begin position="211"/>
        <end position="232"/>
    </location>
</feature>
<feature type="transmembrane region" description="Helical" evidence="1">
    <location>
        <begin position="21"/>
        <end position="40"/>
    </location>
</feature>
<keyword evidence="1" id="KW-0812">Transmembrane</keyword>
<keyword evidence="1" id="KW-0472">Membrane</keyword>
<dbReference type="Pfam" id="PF04235">
    <property type="entry name" value="DUF418"/>
    <property type="match status" value="1"/>
</dbReference>